<comment type="caution">
    <text evidence="1">The sequence shown here is derived from an EMBL/GenBank/DDBJ whole genome shotgun (WGS) entry which is preliminary data.</text>
</comment>
<dbReference type="STRING" id="123822.B0188_05830"/>
<dbReference type="Proteomes" id="UP000190023">
    <property type="component" value="Unassembled WGS sequence"/>
</dbReference>
<gene>
    <name evidence="1" type="ORF">B0188_05830</name>
</gene>
<dbReference type="AlphaFoldDB" id="A0A1T0B2N9"/>
<keyword evidence="2" id="KW-1185">Reference proteome</keyword>
<proteinExistence type="predicted"/>
<keyword evidence="1" id="KW-0067">ATP-binding</keyword>
<evidence type="ECO:0000313" key="2">
    <source>
        <dbReference type="Proteomes" id="UP000190023"/>
    </source>
</evidence>
<protein>
    <submittedName>
        <fullName evidence="1">DNA helicase UvrD</fullName>
    </submittedName>
</protein>
<organism evidence="1 2">
    <name type="scientific">[Haemophilus] felis</name>
    <dbReference type="NCBI Taxonomy" id="123822"/>
    <lineage>
        <taxon>Bacteria</taxon>
        <taxon>Pseudomonadati</taxon>
        <taxon>Pseudomonadota</taxon>
        <taxon>Gammaproteobacteria</taxon>
        <taxon>Pasteurellales</taxon>
        <taxon>Pasteurellaceae</taxon>
    </lineage>
</organism>
<keyword evidence="1" id="KW-0547">Nucleotide-binding</keyword>
<dbReference type="GO" id="GO:0004386">
    <property type="term" value="F:helicase activity"/>
    <property type="evidence" value="ECO:0007669"/>
    <property type="project" value="UniProtKB-KW"/>
</dbReference>
<dbReference type="OrthoDB" id="5688667at2"/>
<accession>A0A1T0B2N9</accession>
<dbReference type="EMBL" id="MUYB01000021">
    <property type="protein sequence ID" value="OOS04179.1"/>
    <property type="molecule type" value="Genomic_DNA"/>
</dbReference>
<keyword evidence="1" id="KW-0378">Hydrolase</keyword>
<evidence type="ECO:0000313" key="1">
    <source>
        <dbReference type="EMBL" id="OOS04179.1"/>
    </source>
</evidence>
<sequence length="98" mass="11132">MAIQLSKLKNWGYHVVIAIDQLFNALLGGAADETLSSRTYRGAILAQKPKKRWRVLYPVINGLFFDKEHCKTAYESEVNRKQYPQGFEGNVEKGSEKA</sequence>
<name>A0A1T0B2N9_9PAST</name>
<reference evidence="1 2" key="1">
    <citation type="submission" date="2017-02" db="EMBL/GenBank/DDBJ databases">
        <title>Draft genome sequence of Haemophilus felis CCUG 31170 type strain.</title>
        <authorList>
            <person name="Engstrom-Jakobsson H."/>
            <person name="Salva-Serra F."/>
            <person name="Thorell K."/>
            <person name="Gonzales-Siles L."/>
            <person name="Karlsson R."/>
            <person name="Boulund F."/>
            <person name="Engstrand L."/>
            <person name="Kristiansson E."/>
            <person name="Moore E."/>
        </authorList>
    </citation>
    <scope>NUCLEOTIDE SEQUENCE [LARGE SCALE GENOMIC DNA]</scope>
    <source>
        <strain evidence="1 2">CCUG 31170</strain>
    </source>
</reference>
<keyword evidence="1" id="KW-0347">Helicase</keyword>